<organism evidence="2 3">
    <name type="scientific">Echria macrotheca</name>
    <dbReference type="NCBI Taxonomy" id="438768"/>
    <lineage>
        <taxon>Eukaryota</taxon>
        <taxon>Fungi</taxon>
        <taxon>Dikarya</taxon>
        <taxon>Ascomycota</taxon>
        <taxon>Pezizomycotina</taxon>
        <taxon>Sordariomycetes</taxon>
        <taxon>Sordariomycetidae</taxon>
        <taxon>Sordariales</taxon>
        <taxon>Schizotheciaceae</taxon>
        <taxon>Echria</taxon>
    </lineage>
</organism>
<keyword evidence="1" id="KW-0732">Signal</keyword>
<evidence type="ECO:0000313" key="3">
    <source>
        <dbReference type="Proteomes" id="UP001239445"/>
    </source>
</evidence>
<keyword evidence="3" id="KW-1185">Reference proteome</keyword>
<name>A0AAJ0BDV4_9PEZI</name>
<gene>
    <name evidence="2" type="ORF">QBC47DRAFT_360125</name>
</gene>
<reference evidence="2" key="1">
    <citation type="submission" date="2023-06" db="EMBL/GenBank/DDBJ databases">
        <title>Genome-scale phylogeny and comparative genomics of the fungal order Sordariales.</title>
        <authorList>
            <consortium name="Lawrence Berkeley National Laboratory"/>
            <person name="Hensen N."/>
            <person name="Bonometti L."/>
            <person name="Westerberg I."/>
            <person name="Brannstrom I.O."/>
            <person name="Guillou S."/>
            <person name="Cros-Aarteil S."/>
            <person name="Calhoun S."/>
            <person name="Haridas S."/>
            <person name="Kuo A."/>
            <person name="Mondo S."/>
            <person name="Pangilinan J."/>
            <person name="Riley R."/>
            <person name="Labutti K."/>
            <person name="Andreopoulos B."/>
            <person name="Lipzen A."/>
            <person name="Chen C."/>
            <person name="Yanf M."/>
            <person name="Daum C."/>
            <person name="Ng V."/>
            <person name="Clum A."/>
            <person name="Steindorff A."/>
            <person name="Ohm R."/>
            <person name="Martin F."/>
            <person name="Silar P."/>
            <person name="Natvig D."/>
            <person name="Lalanne C."/>
            <person name="Gautier V."/>
            <person name="Ament-Velasquez S.L."/>
            <person name="Kruys A."/>
            <person name="Hutchinson M.I."/>
            <person name="Powell A.J."/>
            <person name="Barry K."/>
            <person name="Miller A.N."/>
            <person name="Grigoriev I.V."/>
            <person name="Debuchy R."/>
            <person name="Gladieux P."/>
            <person name="Thoren M.H."/>
            <person name="Johannesson H."/>
        </authorList>
    </citation>
    <scope>NUCLEOTIDE SEQUENCE</scope>
    <source>
        <strain evidence="2">PSN4</strain>
    </source>
</reference>
<dbReference type="Proteomes" id="UP001239445">
    <property type="component" value="Unassembled WGS sequence"/>
</dbReference>
<accession>A0AAJ0BDV4</accession>
<dbReference type="EMBL" id="MU839832">
    <property type="protein sequence ID" value="KAK1756436.1"/>
    <property type="molecule type" value="Genomic_DNA"/>
</dbReference>
<sequence length="139" mass="15192">MRLYLLALLPIAAAAQLSKRCSPVRDPDLPRGYYPPAPCWQSFNTACQPFIASGTQMTLDASQKTAIVYGVNDYCAAEIAEELAREKDGRKNYGWIRTHGNLTFIPRKTGGSGGGILVISDMEDAAVQRYSKLTYQTGA</sequence>
<comment type="caution">
    <text evidence="2">The sequence shown here is derived from an EMBL/GenBank/DDBJ whole genome shotgun (WGS) entry which is preliminary data.</text>
</comment>
<feature type="chain" id="PRO_5042528712" evidence="1">
    <location>
        <begin position="16"/>
        <end position="139"/>
    </location>
</feature>
<proteinExistence type="predicted"/>
<feature type="signal peptide" evidence="1">
    <location>
        <begin position="1"/>
        <end position="15"/>
    </location>
</feature>
<evidence type="ECO:0000313" key="2">
    <source>
        <dbReference type="EMBL" id="KAK1756436.1"/>
    </source>
</evidence>
<protein>
    <submittedName>
        <fullName evidence="2">Uncharacterized protein</fullName>
    </submittedName>
</protein>
<dbReference type="AlphaFoldDB" id="A0AAJ0BDV4"/>
<evidence type="ECO:0000256" key="1">
    <source>
        <dbReference type="SAM" id="SignalP"/>
    </source>
</evidence>